<accession>A0A0F8XKW3</accession>
<proteinExistence type="predicted"/>
<gene>
    <name evidence="1" type="ORF">LCGC14_2930940</name>
</gene>
<dbReference type="EMBL" id="LAZR01058504">
    <property type="protein sequence ID" value="KKK69747.1"/>
    <property type="molecule type" value="Genomic_DNA"/>
</dbReference>
<comment type="caution">
    <text evidence="1">The sequence shown here is derived from an EMBL/GenBank/DDBJ whole genome shotgun (WGS) entry which is preliminary data.</text>
</comment>
<dbReference type="InterPro" id="IPR010982">
    <property type="entry name" value="Lambda_DNA-bd_dom_sf"/>
</dbReference>
<evidence type="ECO:0000313" key="1">
    <source>
        <dbReference type="EMBL" id="KKK69747.1"/>
    </source>
</evidence>
<reference evidence="1" key="1">
    <citation type="journal article" date="2015" name="Nature">
        <title>Complex archaea that bridge the gap between prokaryotes and eukaryotes.</title>
        <authorList>
            <person name="Spang A."/>
            <person name="Saw J.H."/>
            <person name="Jorgensen S.L."/>
            <person name="Zaremba-Niedzwiedzka K."/>
            <person name="Martijn J."/>
            <person name="Lind A.E."/>
            <person name="van Eijk R."/>
            <person name="Schleper C."/>
            <person name="Guy L."/>
            <person name="Ettema T.J."/>
        </authorList>
    </citation>
    <scope>NUCLEOTIDE SEQUENCE</scope>
</reference>
<organism evidence="1">
    <name type="scientific">marine sediment metagenome</name>
    <dbReference type="NCBI Taxonomy" id="412755"/>
    <lineage>
        <taxon>unclassified sequences</taxon>
        <taxon>metagenomes</taxon>
        <taxon>ecological metagenomes</taxon>
    </lineage>
</organism>
<sequence>MNKHIGSKFDDFLKEENLFEETTATAAKRVFVYQLEKEMKKQKIDKSDFAIRLETSRSAVDRILDPDCPSTLMTFAKAANAVGKHLKISLA</sequence>
<name>A0A0F8XKW3_9ZZZZ</name>
<dbReference type="Gene3D" id="1.10.260.40">
    <property type="entry name" value="lambda repressor-like DNA-binding domains"/>
    <property type="match status" value="1"/>
</dbReference>
<dbReference type="GO" id="GO:0003677">
    <property type="term" value="F:DNA binding"/>
    <property type="evidence" value="ECO:0007669"/>
    <property type="project" value="InterPro"/>
</dbReference>
<protein>
    <submittedName>
        <fullName evidence="1">Uncharacterized protein</fullName>
    </submittedName>
</protein>
<dbReference type="AlphaFoldDB" id="A0A0F8XKW3"/>